<accession>A0ABZ0SR06</accession>
<dbReference type="PROSITE" id="PS00138">
    <property type="entry name" value="SUBTILASE_SER"/>
    <property type="match status" value="1"/>
</dbReference>
<dbReference type="EMBL" id="CP139368">
    <property type="protein sequence ID" value="WPR90679.1"/>
    <property type="molecule type" value="Genomic_DNA"/>
</dbReference>
<keyword evidence="5 6" id="KW-0720">Serine protease</keyword>
<dbReference type="InterPro" id="IPR000209">
    <property type="entry name" value="Peptidase_S8/S53_dom"/>
</dbReference>
<feature type="domain" description="PA" evidence="10">
    <location>
        <begin position="811"/>
        <end position="895"/>
    </location>
</feature>
<evidence type="ECO:0000256" key="4">
    <source>
        <dbReference type="ARBA" id="ARBA00022801"/>
    </source>
</evidence>
<evidence type="ECO:0000259" key="9">
    <source>
        <dbReference type="Pfam" id="PF00082"/>
    </source>
</evidence>
<dbReference type="InterPro" id="IPR003137">
    <property type="entry name" value="PA_domain"/>
</dbReference>
<keyword evidence="2" id="KW-0964">Secreted</keyword>
<evidence type="ECO:0000256" key="5">
    <source>
        <dbReference type="ARBA" id="ARBA00022825"/>
    </source>
</evidence>
<dbReference type="Gene3D" id="3.40.50.200">
    <property type="entry name" value="Peptidase S8/S53 domain"/>
    <property type="match status" value="1"/>
</dbReference>
<dbReference type="PRINTS" id="PR00723">
    <property type="entry name" value="SUBTILISIN"/>
</dbReference>
<evidence type="ECO:0000259" key="10">
    <source>
        <dbReference type="Pfam" id="PF02225"/>
    </source>
</evidence>
<dbReference type="InterPro" id="IPR015500">
    <property type="entry name" value="Peptidase_S8_subtilisin-rel"/>
</dbReference>
<feature type="active site" description="Charge relay system" evidence="6">
    <location>
        <position position="252"/>
    </location>
</feature>
<evidence type="ECO:0000256" key="3">
    <source>
        <dbReference type="ARBA" id="ARBA00022670"/>
    </source>
</evidence>
<evidence type="ECO:0000256" key="2">
    <source>
        <dbReference type="ARBA" id="ARBA00022512"/>
    </source>
</evidence>
<dbReference type="PANTHER" id="PTHR43806:SF11">
    <property type="entry name" value="CEREVISIN-RELATED"/>
    <property type="match status" value="1"/>
</dbReference>
<feature type="active site" description="Charge relay system" evidence="6">
    <location>
        <position position="286"/>
    </location>
</feature>
<keyword evidence="2" id="KW-0134">Cell wall</keyword>
<dbReference type="InterPro" id="IPR050131">
    <property type="entry name" value="Peptidase_S8_subtilisin-like"/>
</dbReference>
<keyword evidence="4 6" id="KW-0378">Hydrolase</keyword>
<evidence type="ECO:0000256" key="6">
    <source>
        <dbReference type="PROSITE-ProRule" id="PRU01240"/>
    </source>
</evidence>
<dbReference type="Proteomes" id="UP001323798">
    <property type="component" value="Chromosome"/>
</dbReference>
<reference evidence="11 12" key="1">
    <citation type="submission" date="2023-11" db="EMBL/GenBank/DDBJ databases">
        <title>Genome sequence of Microbacterium rhizosphaerae KACC 19337.</title>
        <authorList>
            <person name="Choi H."/>
            <person name="Kim S."/>
            <person name="Kim Y."/>
            <person name="Kwon S.-W."/>
            <person name="Heo J."/>
        </authorList>
    </citation>
    <scope>NUCLEOTIDE SEQUENCE [LARGE SCALE GENOMIC DNA]</scope>
    <source>
        <strain evidence="11 12">KACC 19337</strain>
    </source>
</reference>
<proteinExistence type="inferred from homology"/>
<gene>
    <name evidence="11" type="ORF">SM116_05145</name>
</gene>
<dbReference type="InterPro" id="IPR022398">
    <property type="entry name" value="Peptidase_S8_His-AS"/>
</dbReference>
<dbReference type="Pfam" id="PF02225">
    <property type="entry name" value="PA"/>
    <property type="match status" value="1"/>
</dbReference>
<dbReference type="Pfam" id="PF00082">
    <property type="entry name" value="Peptidase_S8"/>
    <property type="match status" value="1"/>
</dbReference>
<evidence type="ECO:0000256" key="8">
    <source>
        <dbReference type="SAM" id="SignalP"/>
    </source>
</evidence>
<keyword evidence="8" id="KW-0732">Signal</keyword>
<keyword evidence="3 6" id="KW-0645">Protease</keyword>
<dbReference type="InterPro" id="IPR036852">
    <property type="entry name" value="Peptidase_S8/S53_dom_sf"/>
</dbReference>
<comment type="similarity">
    <text evidence="1 6">Belongs to the peptidase S8 family.</text>
</comment>
<dbReference type="SUPFAM" id="SSF52743">
    <property type="entry name" value="Subtilisin-like"/>
    <property type="match status" value="1"/>
</dbReference>
<name>A0ABZ0SR06_9MICO</name>
<sequence>MPAASRSRLRGPRAITALVCATAIAVTGIGLSSSATAATGKGPSGGGTSPAKSAAAASRPADHTVTLITGDRVHVHGLAGGKQTVDVDTVTPGAGYRTVVVKGDLLVIPDVAQRYLAAGVLDRDLFNVTRLIADGYDDAHVKATPVILQLGTGPQLFDAGAAVPGIDLGVPLHSIDGAAATAAHADAAATWTALTTGPSTFSDKPTLSGGITSIHLDGKVRATLDSSVPWIGAPHAWAEGLTGSGVTVAVLDTGYDDTHPDLAGRVLSTSTSFVPGEEVASDPNGHGTHVASTIAGTGAADGGTHRGVADGADLLVGKVLGADGSGQDSWVLAGMEWAAAHASIVSMSLTSSVPSDGSDLMDQALNDLSASTGALFVVAAGNDGAAEHMGSPGSAADALTVGSVDDPSGALSWFSNTGPLARSAALKPDIAAPGNDITAARSADSPGEGSYVTMSGTSMATPHVAGAAALVKQQHPEYTGAQLRAAVVSSAKDVGLSSYQAGTGALDVATAVDTPVIASGSGDFGMLSFGATPTPVTRKVEYANRTAQPVRVALSASFLDSTPGAGGSDDSRALTLDAKTLDIPAGQTRSVSITADPGAVKAGTQHSGMLIASVDGAPVARTALGLVTESERYDLTLTATGFAGEALDAFPTLYNFDTGDYYFPEVSGTMTLRLPAGRYSVTAFMDANRTPDTLANVFVGDPSFTLKADRTVALDARRATQVTVDVGKKGLEQLVRRMDISVDGFSNGALEPVWIDEMWAQPMDAPSAKHVDFTTRWRLTHARLDLAIGGTALDVIPQYGSTPLEGRLQSTAVAAGDGSPAALVAAHAGGQVAVVTRSSSATPMQQAANAAAAGVKLLVIANDADGEFSEYVGTEDGATVGIPVVGISGVQGRALLADLAKHPRRSVDATGEPYSSEVWDLVRYSDGGIPSDLTYRPGKLARVDTTFYGKKGDPISEFRWDIEPTGVYGFGLPMPMERGVVRTDWVDPSVGWSQSTSTMVGGWVIRDVLRHYTAGDRTAAAFYGPVIRPYVGQGYWAPARVGPGLSLNIPGWSDGGDALHTGSLEMSEPVPSGTISTDLYVNGELVKQSSWPDTNYWEMPDGSSTVRAVVTTTQDGTLMPSSTKTVTEWDFTSTGTSDDWSNVLQPLIQAYYGVDLDASGTAGANRKKGAALPLRLELGHLAGAAGSGAITTTTVEMRVAGGTWAPVPLTLVSRDTSGPGEPPTDIFAEGRAYVAAYSAALPVPDAGGWIDLRVTASDTAGNSFRQEIERAIEVSPAQGQGSRG</sequence>
<feature type="active site" description="Charge relay system" evidence="6">
    <location>
        <position position="458"/>
    </location>
</feature>
<evidence type="ECO:0000256" key="7">
    <source>
        <dbReference type="SAM" id="MobiDB-lite"/>
    </source>
</evidence>
<keyword evidence="12" id="KW-1185">Reference proteome</keyword>
<dbReference type="PROSITE" id="PS00137">
    <property type="entry name" value="SUBTILASE_HIS"/>
    <property type="match status" value="1"/>
</dbReference>
<dbReference type="PROSITE" id="PS51892">
    <property type="entry name" value="SUBTILASE"/>
    <property type="match status" value="1"/>
</dbReference>
<feature type="region of interest" description="Disordered" evidence="7">
    <location>
        <begin position="36"/>
        <end position="56"/>
    </location>
</feature>
<evidence type="ECO:0000313" key="11">
    <source>
        <dbReference type="EMBL" id="WPR90679.1"/>
    </source>
</evidence>
<feature type="chain" id="PRO_5045820180" evidence="8">
    <location>
        <begin position="38"/>
        <end position="1284"/>
    </location>
</feature>
<dbReference type="RefSeq" id="WP_320943383.1">
    <property type="nucleotide sequence ID" value="NZ_BAABEU010000011.1"/>
</dbReference>
<organism evidence="11 12">
    <name type="scientific">Microbacterium rhizosphaerae</name>
    <dbReference type="NCBI Taxonomy" id="1678237"/>
    <lineage>
        <taxon>Bacteria</taxon>
        <taxon>Bacillati</taxon>
        <taxon>Actinomycetota</taxon>
        <taxon>Actinomycetes</taxon>
        <taxon>Micrococcales</taxon>
        <taxon>Microbacteriaceae</taxon>
        <taxon>Microbacterium</taxon>
    </lineage>
</organism>
<evidence type="ECO:0000313" key="12">
    <source>
        <dbReference type="Proteomes" id="UP001323798"/>
    </source>
</evidence>
<protein>
    <submittedName>
        <fullName evidence="11">S8 family serine peptidase</fullName>
    </submittedName>
</protein>
<dbReference type="PANTHER" id="PTHR43806">
    <property type="entry name" value="PEPTIDASE S8"/>
    <property type="match status" value="1"/>
</dbReference>
<dbReference type="InterPro" id="IPR023828">
    <property type="entry name" value="Peptidase_S8_Ser-AS"/>
</dbReference>
<dbReference type="Gene3D" id="3.50.30.30">
    <property type="match status" value="1"/>
</dbReference>
<feature type="signal peptide" evidence="8">
    <location>
        <begin position="1"/>
        <end position="37"/>
    </location>
</feature>
<evidence type="ECO:0000256" key="1">
    <source>
        <dbReference type="ARBA" id="ARBA00011073"/>
    </source>
</evidence>
<feature type="domain" description="Peptidase S8/S53" evidence="9">
    <location>
        <begin position="243"/>
        <end position="496"/>
    </location>
</feature>